<sequence>MSDPLGRMVIVVGDRNLLPHRELFESLLPAESEVRWHQRFDERAIISDLPAADVYVGGRFTTAMATAAPRLQLVHVAGAGTDNVAFDALGPRTKVANTFHHEDSIAEYVLSTSVMLRRGFLAHDRALRQGVWATSVYDDSLPQPLTMRDAHIGFVGFGHIGSKSWNLLRTLGCTASAVTGRGTVDAEEQGLSWAGDAADLGRLMTESDVVVVSAPLNAHTRGMIGRAEFEALGPDGVLINVGRGPLVQQQALYDALSTNTIRAAAIDVWYSYPGPDGRGVPGDLPFAELPNLLMTPHSSGVTHDTFVGRVRDIADNIRRLARGLTLARTVR</sequence>
<evidence type="ECO:0000259" key="5">
    <source>
        <dbReference type="Pfam" id="PF00389"/>
    </source>
</evidence>
<dbReference type="Pfam" id="PF00389">
    <property type="entry name" value="2-Hacid_dh"/>
    <property type="match status" value="1"/>
</dbReference>
<dbReference type="Gene3D" id="3.40.50.720">
    <property type="entry name" value="NAD(P)-binding Rossmann-like Domain"/>
    <property type="match status" value="2"/>
</dbReference>
<dbReference type="PANTHER" id="PTHR10996:SF178">
    <property type="entry name" value="2-HYDROXYACID DEHYDROGENASE YGL185C-RELATED"/>
    <property type="match status" value="1"/>
</dbReference>
<evidence type="ECO:0000313" key="7">
    <source>
        <dbReference type="EMBL" id="RKR94672.1"/>
    </source>
</evidence>
<evidence type="ECO:0000259" key="6">
    <source>
        <dbReference type="Pfam" id="PF02826"/>
    </source>
</evidence>
<comment type="caution">
    <text evidence="7">The sequence shown here is derived from an EMBL/GenBank/DDBJ whole genome shotgun (WGS) entry which is preliminary data.</text>
</comment>
<evidence type="ECO:0000256" key="3">
    <source>
        <dbReference type="ARBA" id="ARBA00023027"/>
    </source>
</evidence>
<dbReference type="Pfam" id="PF02826">
    <property type="entry name" value="2-Hacid_dh_C"/>
    <property type="match status" value="1"/>
</dbReference>
<dbReference type="GO" id="GO:0005829">
    <property type="term" value="C:cytosol"/>
    <property type="evidence" value="ECO:0007669"/>
    <property type="project" value="TreeGrafter"/>
</dbReference>
<dbReference type="InterPro" id="IPR036291">
    <property type="entry name" value="NAD(P)-bd_dom_sf"/>
</dbReference>
<dbReference type="InterPro" id="IPR006139">
    <property type="entry name" value="D-isomer_2_OHA_DH_cat_dom"/>
</dbReference>
<accession>A0A495K2F7</accession>
<evidence type="ECO:0000256" key="4">
    <source>
        <dbReference type="RuleBase" id="RU003719"/>
    </source>
</evidence>
<keyword evidence="3" id="KW-0520">NAD</keyword>
<dbReference type="InterPro" id="IPR050223">
    <property type="entry name" value="D-isomer_2-hydroxyacid_DH"/>
</dbReference>
<reference evidence="7 8" key="1">
    <citation type="submission" date="2018-10" db="EMBL/GenBank/DDBJ databases">
        <title>Sequencing the genomes of 1000 actinobacteria strains.</title>
        <authorList>
            <person name="Klenk H.-P."/>
        </authorList>
    </citation>
    <scope>NUCLEOTIDE SEQUENCE [LARGE SCALE GENOMIC DNA]</scope>
    <source>
        <strain evidence="7 8">DSM 44343</strain>
    </source>
</reference>
<protein>
    <submittedName>
        <fullName evidence="7">Phosphoglycerate dehydrogenase-like enzyme</fullName>
    </submittedName>
</protein>
<dbReference type="InterPro" id="IPR006140">
    <property type="entry name" value="D-isomer_DH_NAD-bd"/>
</dbReference>
<dbReference type="GO" id="GO:0051287">
    <property type="term" value="F:NAD binding"/>
    <property type="evidence" value="ECO:0007669"/>
    <property type="project" value="InterPro"/>
</dbReference>
<name>A0A495K2F7_WILMA</name>
<dbReference type="SUPFAM" id="SSF51735">
    <property type="entry name" value="NAD(P)-binding Rossmann-fold domains"/>
    <property type="match status" value="1"/>
</dbReference>
<evidence type="ECO:0000256" key="2">
    <source>
        <dbReference type="ARBA" id="ARBA00023002"/>
    </source>
</evidence>
<feature type="domain" description="D-isomer specific 2-hydroxyacid dehydrogenase NAD-binding" evidence="6">
    <location>
        <begin position="114"/>
        <end position="298"/>
    </location>
</feature>
<dbReference type="PANTHER" id="PTHR10996">
    <property type="entry name" value="2-HYDROXYACID DEHYDROGENASE-RELATED"/>
    <property type="match status" value="1"/>
</dbReference>
<evidence type="ECO:0000313" key="8">
    <source>
        <dbReference type="Proteomes" id="UP000274762"/>
    </source>
</evidence>
<feature type="domain" description="D-isomer specific 2-hydroxyacid dehydrogenase catalytic" evidence="5">
    <location>
        <begin position="33"/>
        <end position="330"/>
    </location>
</feature>
<comment type="similarity">
    <text evidence="1 4">Belongs to the D-isomer specific 2-hydroxyacid dehydrogenase family.</text>
</comment>
<dbReference type="GO" id="GO:0030267">
    <property type="term" value="F:glyoxylate reductase (NADPH) activity"/>
    <property type="evidence" value="ECO:0007669"/>
    <property type="project" value="TreeGrafter"/>
</dbReference>
<dbReference type="CDD" id="cd12165">
    <property type="entry name" value="2-Hacid_dh_6"/>
    <property type="match status" value="1"/>
</dbReference>
<evidence type="ECO:0000256" key="1">
    <source>
        <dbReference type="ARBA" id="ARBA00005854"/>
    </source>
</evidence>
<organism evidence="7 8">
    <name type="scientific">Williamsia marianensis</name>
    <dbReference type="NCBI Taxonomy" id="85044"/>
    <lineage>
        <taxon>Bacteria</taxon>
        <taxon>Bacillati</taxon>
        <taxon>Actinomycetota</taxon>
        <taxon>Actinomycetes</taxon>
        <taxon>Mycobacteriales</taxon>
        <taxon>Nocardiaceae</taxon>
        <taxon>Williamsia</taxon>
    </lineage>
</organism>
<dbReference type="GO" id="GO:0016618">
    <property type="term" value="F:hydroxypyruvate reductase [NAD(P)H] activity"/>
    <property type="evidence" value="ECO:0007669"/>
    <property type="project" value="TreeGrafter"/>
</dbReference>
<dbReference type="Proteomes" id="UP000274762">
    <property type="component" value="Unassembled WGS sequence"/>
</dbReference>
<proteinExistence type="inferred from homology"/>
<dbReference type="EMBL" id="RBKV01000001">
    <property type="protein sequence ID" value="RKR94672.1"/>
    <property type="molecule type" value="Genomic_DNA"/>
</dbReference>
<gene>
    <name evidence="7" type="ORF">DFJ75_1473</name>
</gene>
<dbReference type="SUPFAM" id="SSF52283">
    <property type="entry name" value="Formate/glycerate dehydrogenase catalytic domain-like"/>
    <property type="match status" value="1"/>
</dbReference>
<keyword evidence="2 4" id="KW-0560">Oxidoreductase</keyword>
<dbReference type="AlphaFoldDB" id="A0A495K2F7"/>